<dbReference type="InterPro" id="IPR004676">
    <property type="entry name" value="Cd-R_transporter"/>
</dbReference>
<name>A0A7H1MMD5_9LACO</name>
<dbReference type="RefSeq" id="WP_013989622.1">
    <property type="nucleotide sequence ID" value="NZ_CP026847.1"/>
</dbReference>
<proteinExistence type="predicted"/>
<keyword evidence="2" id="KW-1185">Reference proteome</keyword>
<evidence type="ECO:0000313" key="1">
    <source>
        <dbReference type="EMBL" id="QNT64621.1"/>
    </source>
</evidence>
<accession>A0A7H1MMD5</accession>
<dbReference type="AlphaFoldDB" id="A0A7H1MMD5"/>
<dbReference type="Pfam" id="PF03596">
    <property type="entry name" value="Cad"/>
    <property type="match status" value="1"/>
</dbReference>
<dbReference type="EMBL" id="CP043431">
    <property type="protein sequence ID" value="QNT64621.1"/>
    <property type="molecule type" value="Genomic_DNA"/>
</dbReference>
<dbReference type="Proteomes" id="UP000516446">
    <property type="component" value="Chromosome"/>
</dbReference>
<protein>
    <submittedName>
        <fullName evidence="1">Uncharacterized protein</fullName>
    </submittedName>
</protein>
<organism evidence="1 2">
    <name type="scientific">Weissella koreensis</name>
    <dbReference type="NCBI Taxonomy" id="165096"/>
    <lineage>
        <taxon>Bacteria</taxon>
        <taxon>Bacillati</taxon>
        <taxon>Bacillota</taxon>
        <taxon>Bacilli</taxon>
        <taxon>Lactobacillales</taxon>
        <taxon>Lactobacillaceae</taxon>
        <taxon>Weissella</taxon>
    </lineage>
</organism>
<sequence>MYFTLMTSLFVGANLDFFILLIPLIKRHGFRDTVIGYIVGVAGMYLISATIGQMFQAIFPSWTIGILGLIPVYFGIKGAEEENRDNYLNLSILTVAFLYLTSCSADNIALYVPVLSMLTINQSIFYGFYFMLLAFITSILAYYTGNIKIVKWAFDKFGDMITRLIYILIGLFIVLESGLLEKIFNLLF</sequence>
<gene>
    <name evidence="1" type="ORF">FY536_04820</name>
</gene>
<evidence type="ECO:0000313" key="2">
    <source>
        <dbReference type="Proteomes" id="UP000516446"/>
    </source>
</evidence>
<reference evidence="1 2" key="1">
    <citation type="submission" date="2019-08" db="EMBL/GenBank/DDBJ databases">
        <authorList>
            <person name="Chang H.C."/>
            <person name="Mun S.Y."/>
        </authorList>
    </citation>
    <scope>NUCLEOTIDE SEQUENCE [LARGE SCALE GENOMIC DNA]</scope>
    <source>
        <strain evidence="1 2">SK</strain>
    </source>
</reference>